<feature type="transmembrane region" description="Helical" evidence="1">
    <location>
        <begin position="41"/>
        <end position="60"/>
    </location>
</feature>
<comment type="caution">
    <text evidence="2">The sequence shown here is derived from an EMBL/GenBank/DDBJ whole genome shotgun (WGS) entry which is preliminary data.</text>
</comment>
<reference evidence="2 3" key="2">
    <citation type="submission" date="2018-03" db="EMBL/GenBank/DDBJ databases">
        <title>The ancient ancestry and fast evolution of plastids.</title>
        <authorList>
            <person name="Moore K.R."/>
            <person name="Magnabosco C."/>
            <person name="Momper L."/>
            <person name="Gold D.A."/>
            <person name="Bosak T."/>
            <person name="Fournier G.P."/>
        </authorList>
    </citation>
    <scope>NUCLEOTIDE SEQUENCE [LARGE SCALE GENOMIC DNA]</scope>
    <source>
        <strain evidence="2 3">CCALA 015</strain>
    </source>
</reference>
<dbReference type="Proteomes" id="UP000238218">
    <property type="component" value="Unassembled WGS sequence"/>
</dbReference>
<name>A0ABX5FB39_9CHRO</name>
<proteinExistence type="predicted"/>
<keyword evidence="1" id="KW-1133">Transmembrane helix</keyword>
<protein>
    <recommendedName>
        <fullName evidence="4">DUF58 domain-containing protein</fullName>
    </recommendedName>
</protein>
<keyword evidence="1" id="KW-0472">Membrane</keyword>
<evidence type="ECO:0000313" key="2">
    <source>
        <dbReference type="EMBL" id="PSB39149.1"/>
    </source>
</evidence>
<dbReference type="EMBL" id="PVWP01000001">
    <property type="protein sequence ID" value="PSB39149.1"/>
    <property type="molecule type" value="Genomic_DNA"/>
</dbReference>
<sequence length="63" mass="6551">MPVLRPAAGRPRRLALLLVAGGGLVSFLALASTPHDGLHPLALMAALLPLQLAALAWAGIHRR</sequence>
<evidence type="ECO:0008006" key="4">
    <source>
        <dbReference type="Google" id="ProtNLM"/>
    </source>
</evidence>
<keyword evidence="1" id="KW-0812">Transmembrane</keyword>
<gene>
    <name evidence="2" type="ORF">C7B81_00395</name>
</gene>
<evidence type="ECO:0000313" key="3">
    <source>
        <dbReference type="Proteomes" id="UP000238218"/>
    </source>
</evidence>
<organism evidence="2 3">
    <name type="scientific">Aphanothece cf. minutissima CCALA 015</name>
    <dbReference type="NCBI Taxonomy" id="2107695"/>
    <lineage>
        <taxon>Bacteria</taxon>
        <taxon>Bacillati</taxon>
        <taxon>Cyanobacteriota</taxon>
        <taxon>Cyanophyceae</taxon>
        <taxon>Oscillatoriophycideae</taxon>
        <taxon>Chroococcales</taxon>
        <taxon>Aphanothecaceae</taxon>
        <taxon>Aphanothece</taxon>
    </lineage>
</organism>
<evidence type="ECO:0000256" key="1">
    <source>
        <dbReference type="SAM" id="Phobius"/>
    </source>
</evidence>
<reference evidence="2 3" key="1">
    <citation type="submission" date="2018-02" db="EMBL/GenBank/DDBJ databases">
        <authorList>
            <person name="Moore K."/>
            <person name="Momper L."/>
        </authorList>
    </citation>
    <scope>NUCLEOTIDE SEQUENCE [LARGE SCALE GENOMIC DNA]</scope>
    <source>
        <strain evidence="2 3">CCALA 015</strain>
    </source>
</reference>
<keyword evidence="3" id="KW-1185">Reference proteome</keyword>
<accession>A0ABX5FB39</accession>